<dbReference type="InterPro" id="IPR001128">
    <property type="entry name" value="Cyt_P450"/>
</dbReference>
<evidence type="ECO:0000256" key="6">
    <source>
        <dbReference type="ARBA" id="ARBA00023004"/>
    </source>
</evidence>
<evidence type="ECO:0000256" key="7">
    <source>
        <dbReference type="PIRSR" id="PIRSR602401-1"/>
    </source>
</evidence>
<feature type="binding site" description="axial binding residue" evidence="7">
    <location>
        <position position="452"/>
    </location>
    <ligand>
        <name>heme</name>
        <dbReference type="ChEBI" id="CHEBI:30413"/>
    </ligand>
    <ligandPart>
        <name>Fe</name>
        <dbReference type="ChEBI" id="CHEBI:18248"/>
    </ligandPart>
</feature>
<protein>
    <submittedName>
        <fullName evidence="9">Cytochrome P450 family protein</fullName>
    </submittedName>
</protein>
<keyword evidence="7" id="KW-0349">Heme</keyword>
<keyword evidence="10" id="KW-1185">Reference proteome</keyword>
<feature type="transmembrane region" description="Helical" evidence="8">
    <location>
        <begin position="9"/>
        <end position="27"/>
    </location>
</feature>
<dbReference type="PRINTS" id="PR00463">
    <property type="entry name" value="EP450I"/>
</dbReference>
<comment type="subcellular location">
    <subcellularLocation>
        <location evidence="2">Membrane</location>
        <topology evidence="2">Single-pass membrane protein</topology>
    </subcellularLocation>
</comment>
<keyword evidence="6 7" id="KW-0408">Iron</keyword>
<dbReference type="InterPro" id="IPR036396">
    <property type="entry name" value="Cyt_P450_sf"/>
</dbReference>
<dbReference type="OrthoDB" id="1470350at2759"/>
<dbReference type="Gene3D" id="1.10.630.10">
    <property type="entry name" value="Cytochrome P450"/>
    <property type="match status" value="1"/>
</dbReference>
<comment type="similarity">
    <text evidence="3">Belongs to the cytochrome P450 family.</text>
</comment>
<comment type="cofactor">
    <cofactor evidence="1 7">
        <name>heme</name>
        <dbReference type="ChEBI" id="CHEBI:30413"/>
    </cofactor>
</comment>
<evidence type="ECO:0000256" key="1">
    <source>
        <dbReference type="ARBA" id="ARBA00001971"/>
    </source>
</evidence>
<evidence type="ECO:0000256" key="8">
    <source>
        <dbReference type="SAM" id="Phobius"/>
    </source>
</evidence>
<dbReference type="SUPFAM" id="SSF48264">
    <property type="entry name" value="Cytochrome P450"/>
    <property type="match status" value="1"/>
</dbReference>
<evidence type="ECO:0000256" key="4">
    <source>
        <dbReference type="ARBA" id="ARBA00022723"/>
    </source>
</evidence>
<sequence>MSCFHPESIVLVALVTIFFPILIFLLSPKNRPLIQILPTIFLKSHQLYTKITYILTENKGTVLFRTSWFTHTDVLITSNPANVNHVINSNYSFYQRGSEFRKAFDFLGQAAFIKDLNEWRDEKRFTHAFYKDQHFRDSTPRIILQTIEEGLVPVLDHAALNKQVIDLQAVFNRYMLDATCLLATGFDLASLRVGFPESPLLDAMDDISEAVFCRHVLPERVWKIQRWLGIGKEKKFAKACHVLNRILESYVSNKYQVMKNNQETGQDFDVLNFYIANNSNNIKKSTKEEMAYLGFNIMTLFFAGRDTSAALLTWFFHLISENPSVERSILGEIRKVALTDKIDRDRIYIFYKAEELVKLVYLQAALTECLRLFPTAPVIMRDPTKEDVLPSGHRVGQRTKVILCTYAMGRMSEIWGEDWAEFRPERWIDERGELKRVSSNIFLAFGSGPWACPGKEMGFARMKGVVATIMHNYRVAVVEGQTISLSASALLTMKHGLKATVTKRCV</sequence>
<reference evidence="10" key="1">
    <citation type="journal article" date="2019" name="Curr. Biol.">
        <title>Genome Sequence of Striga asiatica Provides Insight into the Evolution of Plant Parasitism.</title>
        <authorList>
            <person name="Yoshida S."/>
            <person name="Kim S."/>
            <person name="Wafula E.K."/>
            <person name="Tanskanen J."/>
            <person name="Kim Y.M."/>
            <person name="Honaas L."/>
            <person name="Yang Z."/>
            <person name="Spallek T."/>
            <person name="Conn C.E."/>
            <person name="Ichihashi Y."/>
            <person name="Cheong K."/>
            <person name="Cui S."/>
            <person name="Der J.P."/>
            <person name="Gundlach H."/>
            <person name="Jiao Y."/>
            <person name="Hori C."/>
            <person name="Ishida J.K."/>
            <person name="Kasahara H."/>
            <person name="Kiba T."/>
            <person name="Kim M.S."/>
            <person name="Koo N."/>
            <person name="Laohavisit A."/>
            <person name="Lee Y.H."/>
            <person name="Lumba S."/>
            <person name="McCourt P."/>
            <person name="Mortimer J.C."/>
            <person name="Mutuku J.M."/>
            <person name="Nomura T."/>
            <person name="Sasaki-Sekimoto Y."/>
            <person name="Seto Y."/>
            <person name="Wang Y."/>
            <person name="Wakatake T."/>
            <person name="Sakakibara H."/>
            <person name="Demura T."/>
            <person name="Yamaguchi S."/>
            <person name="Yoneyama K."/>
            <person name="Manabe R.I."/>
            <person name="Nelson D.C."/>
            <person name="Schulman A.H."/>
            <person name="Timko M.P."/>
            <person name="dePamphilis C.W."/>
            <person name="Choi D."/>
            <person name="Shirasu K."/>
        </authorList>
    </citation>
    <scope>NUCLEOTIDE SEQUENCE [LARGE SCALE GENOMIC DNA]</scope>
    <source>
        <strain evidence="10">cv. UVA1</strain>
    </source>
</reference>
<dbReference type="PRINTS" id="PR00385">
    <property type="entry name" value="P450"/>
</dbReference>
<dbReference type="GO" id="GO:0016020">
    <property type="term" value="C:membrane"/>
    <property type="evidence" value="ECO:0007669"/>
    <property type="project" value="UniProtKB-SubCell"/>
</dbReference>
<dbReference type="InterPro" id="IPR002401">
    <property type="entry name" value="Cyt_P450_E_grp-I"/>
</dbReference>
<keyword evidence="8" id="KW-1133">Transmembrane helix</keyword>
<evidence type="ECO:0000256" key="2">
    <source>
        <dbReference type="ARBA" id="ARBA00004167"/>
    </source>
</evidence>
<proteinExistence type="inferred from homology"/>
<dbReference type="Proteomes" id="UP000325081">
    <property type="component" value="Unassembled WGS sequence"/>
</dbReference>
<organism evidence="9 10">
    <name type="scientific">Striga asiatica</name>
    <name type="common">Asiatic witchweed</name>
    <name type="synonym">Buchnera asiatica</name>
    <dbReference type="NCBI Taxonomy" id="4170"/>
    <lineage>
        <taxon>Eukaryota</taxon>
        <taxon>Viridiplantae</taxon>
        <taxon>Streptophyta</taxon>
        <taxon>Embryophyta</taxon>
        <taxon>Tracheophyta</taxon>
        <taxon>Spermatophyta</taxon>
        <taxon>Magnoliopsida</taxon>
        <taxon>eudicotyledons</taxon>
        <taxon>Gunneridae</taxon>
        <taxon>Pentapetalae</taxon>
        <taxon>asterids</taxon>
        <taxon>lamiids</taxon>
        <taxon>Lamiales</taxon>
        <taxon>Orobanchaceae</taxon>
        <taxon>Buchnereae</taxon>
        <taxon>Striga</taxon>
    </lineage>
</organism>
<dbReference type="EMBL" id="BKCP01004961">
    <property type="protein sequence ID" value="GER35275.1"/>
    <property type="molecule type" value="Genomic_DNA"/>
</dbReference>
<keyword evidence="4 7" id="KW-0479">Metal-binding</keyword>
<dbReference type="AlphaFoldDB" id="A0A5A7PQR1"/>
<dbReference type="PANTHER" id="PTHR24296">
    <property type="entry name" value="CYTOCHROME P450"/>
    <property type="match status" value="1"/>
</dbReference>
<dbReference type="Pfam" id="PF00067">
    <property type="entry name" value="p450"/>
    <property type="match status" value="1"/>
</dbReference>
<evidence type="ECO:0000256" key="3">
    <source>
        <dbReference type="ARBA" id="ARBA00010617"/>
    </source>
</evidence>
<evidence type="ECO:0000256" key="5">
    <source>
        <dbReference type="ARBA" id="ARBA00023002"/>
    </source>
</evidence>
<name>A0A5A7PQR1_STRAF</name>
<evidence type="ECO:0000313" key="10">
    <source>
        <dbReference type="Proteomes" id="UP000325081"/>
    </source>
</evidence>
<comment type="caution">
    <text evidence="9">The sequence shown here is derived from an EMBL/GenBank/DDBJ whole genome shotgun (WGS) entry which is preliminary data.</text>
</comment>
<keyword evidence="8" id="KW-0812">Transmembrane</keyword>
<keyword evidence="8" id="KW-0472">Membrane</keyword>
<dbReference type="GO" id="GO:0016705">
    <property type="term" value="F:oxidoreductase activity, acting on paired donors, with incorporation or reduction of molecular oxygen"/>
    <property type="evidence" value="ECO:0007669"/>
    <property type="project" value="InterPro"/>
</dbReference>
<keyword evidence="5" id="KW-0560">Oxidoreductase</keyword>
<dbReference type="GO" id="GO:0004497">
    <property type="term" value="F:monooxygenase activity"/>
    <property type="evidence" value="ECO:0007669"/>
    <property type="project" value="InterPro"/>
</dbReference>
<gene>
    <name evidence="9" type="ORF">STAS_11545</name>
</gene>
<accession>A0A5A7PQR1</accession>
<dbReference type="GO" id="GO:0005506">
    <property type="term" value="F:iron ion binding"/>
    <property type="evidence" value="ECO:0007669"/>
    <property type="project" value="InterPro"/>
</dbReference>
<dbReference type="GO" id="GO:0020037">
    <property type="term" value="F:heme binding"/>
    <property type="evidence" value="ECO:0007669"/>
    <property type="project" value="InterPro"/>
</dbReference>
<evidence type="ECO:0000313" key="9">
    <source>
        <dbReference type="EMBL" id="GER35275.1"/>
    </source>
</evidence>